<protein>
    <submittedName>
        <fullName evidence="1">Uncharacterized protein</fullName>
    </submittedName>
</protein>
<evidence type="ECO:0000313" key="2">
    <source>
        <dbReference type="Proteomes" id="UP000324832"/>
    </source>
</evidence>
<sequence length="76" mass="8627">MKVSEPVLQRRGSDVACDNQTNCSQQDKHSTVHVKLVRSSHAYKTTPNKYTLRVKNTFLIQCCVNFPEKKAENACT</sequence>
<accession>A0A5E4QDB7</accession>
<organism evidence="1 2">
    <name type="scientific">Leptidea sinapis</name>
    <dbReference type="NCBI Taxonomy" id="189913"/>
    <lineage>
        <taxon>Eukaryota</taxon>
        <taxon>Metazoa</taxon>
        <taxon>Ecdysozoa</taxon>
        <taxon>Arthropoda</taxon>
        <taxon>Hexapoda</taxon>
        <taxon>Insecta</taxon>
        <taxon>Pterygota</taxon>
        <taxon>Neoptera</taxon>
        <taxon>Endopterygota</taxon>
        <taxon>Lepidoptera</taxon>
        <taxon>Glossata</taxon>
        <taxon>Ditrysia</taxon>
        <taxon>Papilionoidea</taxon>
        <taxon>Pieridae</taxon>
        <taxon>Dismorphiinae</taxon>
        <taxon>Leptidea</taxon>
    </lineage>
</organism>
<dbReference type="AlphaFoldDB" id="A0A5E4QDB7"/>
<keyword evidence="2" id="KW-1185">Reference proteome</keyword>
<reference evidence="1 2" key="1">
    <citation type="submission" date="2017-07" db="EMBL/GenBank/DDBJ databases">
        <authorList>
            <person name="Talla V."/>
            <person name="Backstrom N."/>
        </authorList>
    </citation>
    <scope>NUCLEOTIDE SEQUENCE [LARGE SCALE GENOMIC DNA]</scope>
</reference>
<proteinExistence type="predicted"/>
<dbReference type="EMBL" id="FZQP02002658">
    <property type="protein sequence ID" value="VVC96293.1"/>
    <property type="molecule type" value="Genomic_DNA"/>
</dbReference>
<name>A0A5E4QDB7_9NEOP</name>
<gene>
    <name evidence="1" type="ORF">LSINAPIS_LOCUS7830</name>
</gene>
<dbReference type="Proteomes" id="UP000324832">
    <property type="component" value="Unassembled WGS sequence"/>
</dbReference>
<evidence type="ECO:0000313" key="1">
    <source>
        <dbReference type="EMBL" id="VVC96293.1"/>
    </source>
</evidence>